<comment type="function">
    <text evidence="11">Interconversion of serine and glycine.</text>
</comment>
<evidence type="ECO:0000256" key="3">
    <source>
        <dbReference type="ARBA" id="ARBA00004777"/>
    </source>
</evidence>
<keyword evidence="8 11" id="KW-0808">Transferase</keyword>
<evidence type="ECO:0000313" key="13">
    <source>
        <dbReference type="EMBL" id="KAJ6645050.1"/>
    </source>
</evidence>
<dbReference type="PROSITE" id="PS00096">
    <property type="entry name" value="SHMT"/>
    <property type="match status" value="1"/>
</dbReference>
<comment type="pathway">
    <text evidence="3 11">One-carbon metabolism; tetrahydrofolate interconversion.</text>
</comment>
<dbReference type="PANTHER" id="PTHR11680:SF35">
    <property type="entry name" value="SERINE HYDROXYMETHYLTRANSFERASE 1"/>
    <property type="match status" value="1"/>
</dbReference>
<dbReference type="InterPro" id="IPR015424">
    <property type="entry name" value="PyrdxlP-dep_Trfase"/>
</dbReference>
<dbReference type="FunFam" id="3.40.640.10:FF:000001">
    <property type="entry name" value="Serine hydroxymethyltransferase"/>
    <property type="match status" value="1"/>
</dbReference>
<dbReference type="Gene3D" id="3.90.1150.10">
    <property type="entry name" value="Aspartate Aminotransferase, domain 1"/>
    <property type="match status" value="1"/>
</dbReference>
<evidence type="ECO:0000259" key="12">
    <source>
        <dbReference type="Pfam" id="PF00464"/>
    </source>
</evidence>
<dbReference type="GO" id="GO:0019264">
    <property type="term" value="P:glycine biosynthetic process from serine"/>
    <property type="evidence" value="ECO:0007669"/>
    <property type="project" value="InterPro"/>
</dbReference>
<evidence type="ECO:0000256" key="9">
    <source>
        <dbReference type="ARBA" id="ARBA00022898"/>
    </source>
</evidence>
<dbReference type="EMBL" id="WJQU01000001">
    <property type="protein sequence ID" value="KAJ6645050.1"/>
    <property type="molecule type" value="Genomic_DNA"/>
</dbReference>
<comment type="catalytic activity">
    <reaction evidence="11">
        <text>(6R)-5,10-methylene-5,6,7,8-tetrahydrofolate + glycine + H2O = (6S)-5,6,7,8-tetrahydrofolate + L-serine</text>
        <dbReference type="Rhea" id="RHEA:15481"/>
        <dbReference type="ChEBI" id="CHEBI:15377"/>
        <dbReference type="ChEBI" id="CHEBI:15636"/>
        <dbReference type="ChEBI" id="CHEBI:33384"/>
        <dbReference type="ChEBI" id="CHEBI:57305"/>
        <dbReference type="ChEBI" id="CHEBI:57453"/>
        <dbReference type="EC" id="2.1.2.1"/>
    </reaction>
</comment>
<evidence type="ECO:0000256" key="8">
    <source>
        <dbReference type="ARBA" id="ARBA00022679"/>
    </source>
</evidence>
<dbReference type="InterPro" id="IPR039429">
    <property type="entry name" value="SHMT-like_dom"/>
</dbReference>
<organism evidence="13 14">
    <name type="scientific">Pseudolycoriella hygida</name>
    <dbReference type="NCBI Taxonomy" id="35572"/>
    <lineage>
        <taxon>Eukaryota</taxon>
        <taxon>Metazoa</taxon>
        <taxon>Ecdysozoa</taxon>
        <taxon>Arthropoda</taxon>
        <taxon>Hexapoda</taxon>
        <taxon>Insecta</taxon>
        <taxon>Pterygota</taxon>
        <taxon>Neoptera</taxon>
        <taxon>Endopterygota</taxon>
        <taxon>Diptera</taxon>
        <taxon>Nematocera</taxon>
        <taxon>Sciaroidea</taxon>
        <taxon>Sciaridae</taxon>
        <taxon>Pseudolycoriella</taxon>
    </lineage>
</organism>
<dbReference type="GO" id="GO:0004372">
    <property type="term" value="F:glycine hydroxymethyltransferase activity"/>
    <property type="evidence" value="ECO:0007669"/>
    <property type="project" value="UniProtKB-EC"/>
</dbReference>
<dbReference type="AlphaFoldDB" id="A0A9Q0S693"/>
<dbReference type="InterPro" id="IPR049943">
    <property type="entry name" value="Ser_HO-MeTrfase-like"/>
</dbReference>
<dbReference type="InterPro" id="IPR019798">
    <property type="entry name" value="Ser_HO-MeTrfase_PLP_BS"/>
</dbReference>
<keyword evidence="14" id="KW-1185">Reference proteome</keyword>
<comment type="similarity">
    <text evidence="4 11">Belongs to the SHMT family.</text>
</comment>
<dbReference type="PANTHER" id="PTHR11680">
    <property type="entry name" value="SERINE HYDROXYMETHYLTRANSFERASE"/>
    <property type="match status" value="1"/>
</dbReference>
<comment type="cofactor">
    <cofactor evidence="1 10 11">
        <name>pyridoxal 5'-phosphate</name>
        <dbReference type="ChEBI" id="CHEBI:597326"/>
    </cofactor>
</comment>
<comment type="caution">
    <text evidence="13">The sequence shown here is derived from an EMBL/GenBank/DDBJ whole genome shotgun (WGS) entry which is preliminary data.</text>
</comment>
<evidence type="ECO:0000256" key="10">
    <source>
        <dbReference type="PIRSR" id="PIRSR000412-50"/>
    </source>
</evidence>
<dbReference type="GO" id="GO:0005829">
    <property type="term" value="C:cytosol"/>
    <property type="evidence" value="ECO:0007669"/>
    <property type="project" value="TreeGrafter"/>
</dbReference>
<dbReference type="OrthoDB" id="10265628at2759"/>
<dbReference type="CDD" id="cd00378">
    <property type="entry name" value="SHMT"/>
    <property type="match status" value="1"/>
</dbReference>
<keyword evidence="6" id="KW-0963">Cytoplasm</keyword>
<keyword evidence="9 10" id="KW-0663">Pyridoxal phosphate</keyword>
<dbReference type="PIRSF" id="PIRSF000412">
    <property type="entry name" value="SHMT"/>
    <property type="match status" value="1"/>
</dbReference>
<gene>
    <name evidence="13" type="primary">glyA_0</name>
    <name evidence="13" type="ORF">Bhyg_00251</name>
</gene>
<accession>A0A9Q0S693</accession>
<comment type="subcellular location">
    <subcellularLocation>
        <location evidence="2">Cytoplasm</location>
    </subcellularLocation>
</comment>
<evidence type="ECO:0000256" key="6">
    <source>
        <dbReference type="ARBA" id="ARBA00022490"/>
    </source>
</evidence>
<evidence type="ECO:0000256" key="2">
    <source>
        <dbReference type="ARBA" id="ARBA00004496"/>
    </source>
</evidence>
<evidence type="ECO:0000256" key="1">
    <source>
        <dbReference type="ARBA" id="ARBA00001933"/>
    </source>
</evidence>
<dbReference type="EC" id="2.1.2.1" evidence="11"/>
<protein>
    <recommendedName>
        <fullName evidence="11">Serine hydroxymethyltransferase</fullName>
        <ecNumber evidence="11">2.1.2.1</ecNumber>
    </recommendedName>
</protein>
<dbReference type="SUPFAM" id="SSF53383">
    <property type="entry name" value="PLP-dependent transferases"/>
    <property type="match status" value="1"/>
</dbReference>
<dbReference type="Proteomes" id="UP001151699">
    <property type="component" value="Chromosome A"/>
</dbReference>
<reference evidence="13" key="1">
    <citation type="submission" date="2022-07" db="EMBL/GenBank/DDBJ databases">
        <authorList>
            <person name="Trinca V."/>
            <person name="Uliana J.V.C."/>
            <person name="Torres T.T."/>
            <person name="Ward R.J."/>
            <person name="Monesi N."/>
        </authorList>
    </citation>
    <scope>NUCLEOTIDE SEQUENCE</scope>
    <source>
        <strain evidence="13">HSMRA1968</strain>
        <tissue evidence="13">Whole embryos</tissue>
    </source>
</reference>
<dbReference type="Pfam" id="PF00464">
    <property type="entry name" value="SHMT"/>
    <property type="match status" value="1"/>
</dbReference>
<evidence type="ECO:0000256" key="11">
    <source>
        <dbReference type="RuleBase" id="RU000585"/>
    </source>
</evidence>
<evidence type="ECO:0000256" key="5">
    <source>
        <dbReference type="ARBA" id="ARBA00011738"/>
    </source>
</evidence>
<dbReference type="InterPro" id="IPR015421">
    <property type="entry name" value="PyrdxlP-dep_Trfase_major"/>
</dbReference>
<dbReference type="HAMAP" id="MF_00051">
    <property type="entry name" value="SHMT"/>
    <property type="match status" value="1"/>
</dbReference>
<dbReference type="GO" id="GO:0035999">
    <property type="term" value="P:tetrahydrofolate interconversion"/>
    <property type="evidence" value="ECO:0007669"/>
    <property type="project" value="InterPro"/>
</dbReference>
<evidence type="ECO:0000313" key="14">
    <source>
        <dbReference type="Proteomes" id="UP001151699"/>
    </source>
</evidence>
<evidence type="ECO:0000256" key="7">
    <source>
        <dbReference type="ARBA" id="ARBA00022563"/>
    </source>
</evidence>
<keyword evidence="7 11" id="KW-0554">One-carbon metabolism</keyword>
<comment type="subunit">
    <text evidence="5">Homodimer.</text>
</comment>
<name>A0A9Q0S693_9DIPT</name>
<evidence type="ECO:0000256" key="4">
    <source>
        <dbReference type="ARBA" id="ARBA00006376"/>
    </source>
</evidence>
<dbReference type="InterPro" id="IPR015422">
    <property type="entry name" value="PyrdxlP-dep_Trfase_small"/>
</dbReference>
<proteinExistence type="inferred from homology"/>
<dbReference type="Gene3D" id="3.40.640.10">
    <property type="entry name" value="Type I PLP-dependent aspartate aminotransferase-like (Major domain)"/>
    <property type="match status" value="1"/>
</dbReference>
<dbReference type="GO" id="GO:0030170">
    <property type="term" value="F:pyridoxal phosphate binding"/>
    <property type="evidence" value="ECO:0007669"/>
    <property type="project" value="InterPro"/>
</dbReference>
<sequence>MTDHIMQEILANEYRRHRRNIELIASENFVSKEVLQMLGSIVANKLAEGYAGNRYNEGCQYVDQAEEIAINRLKQLFDCKYANVQPHSGSQANQAVFLALLNPGDTFMAMSSDAGGHLTHGNSINMSGKWFNAVHYGVNKETDLIDYEEVERLALQCQPKLIIVGHSSYSRNIDFKEFKRIANKVGAYFLADIAHTAGIIAAGYGQNPLHYADIVTSTTHKTMRGPRGGMIMSNREDLFEQLDSALFPGIQSATLMNIIMAKAVTFSKALSEDFKKYIGNVLLNAKIIAKVLQTRGYKLLADGTDNHIIMIDLRNSNINGKLASEKLAIAGITCNKNVIPFDSRPINLTSGIRLGTPACTTRGFGIDECKQIANIVADVLDEAQNTNGEKDNVAIDSAQKVEAMASKFALF</sequence>
<dbReference type="NCBIfam" id="NF000586">
    <property type="entry name" value="PRK00011.1"/>
    <property type="match status" value="1"/>
</dbReference>
<dbReference type="InterPro" id="IPR001085">
    <property type="entry name" value="Ser_HO-MeTrfase"/>
</dbReference>
<feature type="modified residue" description="N6-(pyridoxal phosphate)lysine" evidence="10">
    <location>
        <position position="221"/>
    </location>
</feature>
<feature type="domain" description="Serine hydroxymethyltransferase-like" evidence="12">
    <location>
        <begin position="2"/>
        <end position="376"/>
    </location>
</feature>